<sequence>MCHLPCIKQKKRTKSIVHKCIKQQKVSCTKENWFHPTSVICCLGWNMQRDTFNGDPQPPRLVQTCIMPLANLSAAEASHCL</sequence>
<dbReference type="Proteomes" id="UP000243499">
    <property type="component" value="Chromosome 7"/>
</dbReference>
<organism evidence="1">
    <name type="scientific">Panicum hallii</name>
    <dbReference type="NCBI Taxonomy" id="206008"/>
    <lineage>
        <taxon>Eukaryota</taxon>
        <taxon>Viridiplantae</taxon>
        <taxon>Streptophyta</taxon>
        <taxon>Embryophyta</taxon>
        <taxon>Tracheophyta</taxon>
        <taxon>Spermatophyta</taxon>
        <taxon>Magnoliopsida</taxon>
        <taxon>Liliopsida</taxon>
        <taxon>Poales</taxon>
        <taxon>Poaceae</taxon>
        <taxon>PACMAD clade</taxon>
        <taxon>Panicoideae</taxon>
        <taxon>Panicodae</taxon>
        <taxon>Paniceae</taxon>
        <taxon>Panicinae</taxon>
        <taxon>Panicum</taxon>
        <taxon>Panicum sect. Panicum</taxon>
    </lineage>
</organism>
<evidence type="ECO:0000313" key="1">
    <source>
        <dbReference type="EMBL" id="PAN37857.1"/>
    </source>
</evidence>
<dbReference type="AlphaFoldDB" id="A0A2S3I622"/>
<name>A0A2S3I622_9POAL</name>
<protein>
    <submittedName>
        <fullName evidence="1">Uncharacterized protein</fullName>
    </submittedName>
</protein>
<proteinExistence type="predicted"/>
<dbReference type="Gramene" id="PAN37857">
    <property type="protein sequence ID" value="PAN37857"/>
    <property type="gene ID" value="PAHAL_7G128300"/>
</dbReference>
<accession>A0A2S3I622</accession>
<reference evidence="1" key="1">
    <citation type="submission" date="2018-04" db="EMBL/GenBank/DDBJ databases">
        <title>WGS assembly of Panicum hallii.</title>
        <authorList>
            <person name="Lovell J."/>
            <person name="Jenkins J."/>
            <person name="Lowry D."/>
            <person name="Mamidi S."/>
            <person name="Sreedasyam A."/>
            <person name="Weng X."/>
            <person name="Barry K."/>
            <person name="Bonette J."/>
            <person name="Campitelli B."/>
            <person name="Daum C."/>
            <person name="Gordon S."/>
            <person name="Gould B."/>
            <person name="Lipzen A."/>
            <person name="Macqueen A."/>
            <person name="Palacio-Mejia J."/>
            <person name="Plott C."/>
            <person name="Shakirov E."/>
            <person name="Shu S."/>
            <person name="Yoshinaga Y."/>
            <person name="Zane M."/>
            <person name="Rokhsar D."/>
            <person name="Grimwood J."/>
            <person name="Schmutz J."/>
            <person name="Juenger T."/>
        </authorList>
    </citation>
    <scope>NUCLEOTIDE SEQUENCE [LARGE SCALE GENOMIC DNA]</scope>
    <source>
        <strain evidence="1">FIL2</strain>
    </source>
</reference>
<dbReference type="EMBL" id="CM008052">
    <property type="protein sequence ID" value="PAN37857.1"/>
    <property type="molecule type" value="Genomic_DNA"/>
</dbReference>
<gene>
    <name evidence="1" type="ORF">PAHAL_7G128300</name>
</gene>